<evidence type="ECO:0000313" key="3">
    <source>
        <dbReference type="Proteomes" id="UP000235145"/>
    </source>
</evidence>
<accession>A0A9R1XQQ3</accession>
<feature type="compositionally biased region" description="Basic and acidic residues" evidence="1">
    <location>
        <begin position="7"/>
        <end position="26"/>
    </location>
</feature>
<gene>
    <name evidence="2" type="ORF">LSAT_V11C200095890</name>
</gene>
<feature type="region of interest" description="Disordered" evidence="1">
    <location>
        <begin position="1"/>
        <end position="31"/>
    </location>
</feature>
<dbReference type="AlphaFoldDB" id="A0A9R1XQQ3"/>
<organism evidence="2 3">
    <name type="scientific">Lactuca sativa</name>
    <name type="common">Garden lettuce</name>
    <dbReference type="NCBI Taxonomy" id="4236"/>
    <lineage>
        <taxon>Eukaryota</taxon>
        <taxon>Viridiplantae</taxon>
        <taxon>Streptophyta</taxon>
        <taxon>Embryophyta</taxon>
        <taxon>Tracheophyta</taxon>
        <taxon>Spermatophyta</taxon>
        <taxon>Magnoliopsida</taxon>
        <taxon>eudicotyledons</taxon>
        <taxon>Gunneridae</taxon>
        <taxon>Pentapetalae</taxon>
        <taxon>asterids</taxon>
        <taxon>campanulids</taxon>
        <taxon>Asterales</taxon>
        <taxon>Asteraceae</taxon>
        <taxon>Cichorioideae</taxon>
        <taxon>Cichorieae</taxon>
        <taxon>Lactucinae</taxon>
        <taxon>Lactuca</taxon>
    </lineage>
</organism>
<dbReference type="EMBL" id="NBSK02000002">
    <property type="protein sequence ID" value="KAJ0221919.1"/>
    <property type="molecule type" value="Genomic_DNA"/>
</dbReference>
<protein>
    <recommendedName>
        <fullName evidence="4">TTF-type domain-containing protein</fullName>
    </recommendedName>
</protein>
<sequence length="117" mass="13993">MKTIDSFFKRKNDDEETHNKNQESKPHKASTKILAKQKQMWEYAISLREQVRRDYMTLGPFKIRLQEYHAKEYSLTNHASECFICYIFNDKPSVCCGYNAFTIKGFNNWKKVNDVRK</sequence>
<evidence type="ECO:0008006" key="4">
    <source>
        <dbReference type="Google" id="ProtNLM"/>
    </source>
</evidence>
<reference evidence="2 3" key="1">
    <citation type="journal article" date="2017" name="Nat. Commun.">
        <title>Genome assembly with in vitro proximity ligation data and whole-genome triplication in lettuce.</title>
        <authorList>
            <person name="Reyes-Chin-Wo S."/>
            <person name="Wang Z."/>
            <person name="Yang X."/>
            <person name="Kozik A."/>
            <person name="Arikit S."/>
            <person name="Song C."/>
            <person name="Xia L."/>
            <person name="Froenicke L."/>
            <person name="Lavelle D.O."/>
            <person name="Truco M.J."/>
            <person name="Xia R."/>
            <person name="Zhu S."/>
            <person name="Xu C."/>
            <person name="Xu H."/>
            <person name="Xu X."/>
            <person name="Cox K."/>
            <person name="Korf I."/>
            <person name="Meyers B.C."/>
            <person name="Michelmore R.W."/>
        </authorList>
    </citation>
    <scope>NUCLEOTIDE SEQUENCE [LARGE SCALE GENOMIC DNA]</scope>
    <source>
        <strain evidence="3">cv. Salinas</strain>
        <tissue evidence="2">Seedlings</tissue>
    </source>
</reference>
<evidence type="ECO:0000313" key="2">
    <source>
        <dbReference type="EMBL" id="KAJ0221919.1"/>
    </source>
</evidence>
<keyword evidence="3" id="KW-1185">Reference proteome</keyword>
<evidence type="ECO:0000256" key="1">
    <source>
        <dbReference type="SAM" id="MobiDB-lite"/>
    </source>
</evidence>
<name>A0A9R1XQQ3_LACSA</name>
<dbReference type="Proteomes" id="UP000235145">
    <property type="component" value="Unassembled WGS sequence"/>
</dbReference>
<proteinExistence type="predicted"/>
<comment type="caution">
    <text evidence="2">The sequence shown here is derived from an EMBL/GenBank/DDBJ whole genome shotgun (WGS) entry which is preliminary data.</text>
</comment>